<evidence type="ECO:0000313" key="3">
    <source>
        <dbReference type="Proteomes" id="UP000724149"/>
    </source>
</evidence>
<dbReference type="EMBL" id="JACSNR010000008">
    <property type="protein sequence ID" value="MBM6923697.1"/>
    <property type="molecule type" value="Genomic_DNA"/>
</dbReference>
<feature type="signal peptide" evidence="1">
    <location>
        <begin position="1"/>
        <end position="25"/>
    </location>
</feature>
<evidence type="ECO:0000313" key="2">
    <source>
        <dbReference type="EMBL" id="MBM6923697.1"/>
    </source>
</evidence>
<organism evidence="2 3">
    <name type="scientific">Hydrogenoanaerobacterium saccharovorans</name>
    <dbReference type="NCBI Taxonomy" id="474960"/>
    <lineage>
        <taxon>Bacteria</taxon>
        <taxon>Bacillati</taxon>
        <taxon>Bacillota</taxon>
        <taxon>Clostridia</taxon>
        <taxon>Eubacteriales</taxon>
        <taxon>Oscillospiraceae</taxon>
        <taxon>Hydrogenoanaerobacterium</taxon>
    </lineage>
</organism>
<protein>
    <recommendedName>
        <fullName evidence="4">Pyridoxamine 5'-phosphate oxidase</fullName>
    </recommendedName>
</protein>
<feature type="chain" id="PRO_5046543039" description="Pyridoxamine 5'-phosphate oxidase" evidence="1">
    <location>
        <begin position="26"/>
        <end position="184"/>
    </location>
</feature>
<dbReference type="SUPFAM" id="SSF50475">
    <property type="entry name" value="FMN-binding split barrel"/>
    <property type="match status" value="1"/>
</dbReference>
<proteinExistence type="predicted"/>
<keyword evidence="3" id="KW-1185">Reference proteome</keyword>
<accession>A0ABS2GMK1</accession>
<reference evidence="2 3" key="1">
    <citation type="journal article" date="2021" name="Sci. Rep.">
        <title>The distribution of antibiotic resistance genes in chicken gut microbiota commensals.</title>
        <authorList>
            <person name="Juricova H."/>
            <person name="Matiasovicova J."/>
            <person name="Kubasova T."/>
            <person name="Cejkova D."/>
            <person name="Rychlik I."/>
        </authorList>
    </citation>
    <scope>NUCLEOTIDE SEQUENCE [LARGE SCALE GENOMIC DNA]</scope>
    <source>
        <strain evidence="2 3">An564</strain>
    </source>
</reference>
<dbReference type="Proteomes" id="UP000724149">
    <property type="component" value="Unassembled WGS sequence"/>
</dbReference>
<name>A0ABS2GMK1_9FIRM</name>
<gene>
    <name evidence="2" type="ORF">H9X81_08350</name>
</gene>
<dbReference type="InterPro" id="IPR012349">
    <property type="entry name" value="Split_barrel_FMN-bd"/>
</dbReference>
<keyword evidence="1" id="KW-0732">Signal</keyword>
<sequence>MNRTRFGLIAGLMAMLLLFSGCSQNDSVDSVSGATQKGEFQSSADSTDTASSASLYFYEQGSLTGEELMTAIRNAEGSCSVATVNADGSPNLANFVPYPAGEEYLAFTFSSNVTKENLLRTGEAMVSYYIYDADAEDKYERNQGARFKVEPVTDEAVIAQLHEETPEIPQGATFVHIVEVLPLG</sequence>
<evidence type="ECO:0008006" key="4">
    <source>
        <dbReference type="Google" id="ProtNLM"/>
    </source>
</evidence>
<comment type="caution">
    <text evidence="2">The sequence shown here is derived from an EMBL/GenBank/DDBJ whole genome shotgun (WGS) entry which is preliminary data.</text>
</comment>
<dbReference type="PROSITE" id="PS51257">
    <property type="entry name" value="PROKAR_LIPOPROTEIN"/>
    <property type="match status" value="1"/>
</dbReference>
<evidence type="ECO:0000256" key="1">
    <source>
        <dbReference type="SAM" id="SignalP"/>
    </source>
</evidence>
<dbReference type="Gene3D" id="2.30.110.10">
    <property type="entry name" value="Electron Transport, Fmn-binding Protein, Chain A"/>
    <property type="match status" value="1"/>
</dbReference>
<dbReference type="RefSeq" id="WP_204721221.1">
    <property type="nucleotide sequence ID" value="NZ_JACSNR010000008.1"/>
</dbReference>